<proteinExistence type="predicted"/>
<reference evidence="1 2" key="1">
    <citation type="journal article" date="2023" name="G3 (Bethesda)">
        <title>A chromosome-length genome assembly and annotation of blackberry (Rubus argutus, cv. 'Hillquist').</title>
        <authorList>
            <person name="Bruna T."/>
            <person name="Aryal R."/>
            <person name="Dudchenko O."/>
            <person name="Sargent D.J."/>
            <person name="Mead D."/>
            <person name="Buti M."/>
            <person name="Cavallini A."/>
            <person name="Hytonen T."/>
            <person name="Andres J."/>
            <person name="Pham M."/>
            <person name="Weisz D."/>
            <person name="Mascagni F."/>
            <person name="Usai G."/>
            <person name="Natali L."/>
            <person name="Bassil N."/>
            <person name="Fernandez G.E."/>
            <person name="Lomsadze A."/>
            <person name="Armour M."/>
            <person name="Olukolu B."/>
            <person name="Poorten T."/>
            <person name="Britton C."/>
            <person name="Davik J."/>
            <person name="Ashrafi H."/>
            <person name="Aiden E.L."/>
            <person name="Borodovsky M."/>
            <person name="Worthington M."/>
        </authorList>
    </citation>
    <scope>NUCLEOTIDE SEQUENCE [LARGE SCALE GENOMIC DNA]</scope>
    <source>
        <strain evidence="1">PI 553951</strain>
    </source>
</reference>
<keyword evidence="2" id="KW-1185">Reference proteome</keyword>
<accession>A0AAW1YQ42</accession>
<gene>
    <name evidence="1" type="ORF">M0R45_006322</name>
</gene>
<sequence>MERPRSVTVELGLIVGASETAQQWLCQRVMTAAVEEDCSGCSSVEEGLQRSEWVGDGDEKRRCRIGVEESRQLGGVMHGLGGNHSWVL</sequence>
<organism evidence="1 2">
    <name type="scientific">Rubus argutus</name>
    <name type="common">Southern blackberry</name>
    <dbReference type="NCBI Taxonomy" id="59490"/>
    <lineage>
        <taxon>Eukaryota</taxon>
        <taxon>Viridiplantae</taxon>
        <taxon>Streptophyta</taxon>
        <taxon>Embryophyta</taxon>
        <taxon>Tracheophyta</taxon>
        <taxon>Spermatophyta</taxon>
        <taxon>Magnoliopsida</taxon>
        <taxon>eudicotyledons</taxon>
        <taxon>Gunneridae</taxon>
        <taxon>Pentapetalae</taxon>
        <taxon>rosids</taxon>
        <taxon>fabids</taxon>
        <taxon>Rosales</taxon>
        <taxon>Rosaceae</taxon>
        <taxon>Rosoideae</taxon>
        <taxon>Rosoideae incertae sedis</taxon>
        <taxon>Rubus</taxon>
    </lineage>
</organism>
<evidence type="ECO:0000313" key="2">
    <source>
        <dbReference type="Proteomes" id="UP001457282"/>
    </source>
</evidence>
<protein>
    <submittedName>
        <fullName evidence="1">Uncharacterized protein</fullName>
    </submittedName>
</protein>
<name>A0AAW1YQ42_RUBAR</name>
<dbReference type="AlphaFoldDB" id="A0AAW1YQ42"/>
<dbReference type="Proteomes" id="UP001457282">
    <property type="component" value="Unassembled WGS sequence"/>
</dbReference>
<evidence type="ECO:0000313" key="1">
    <source>
        <dbReference type="EMBL" id="KAK9950856.1"/>
    </source>
</evidence>
<dbReference type="EMBL" id="JBEDUW010000001">
    <property type="protein sequence ID" value="KAK9950856.1"/>
    <property type="molecule type" value="Genomic_DNA"/>
</dbReference>
<comment type="caution">
    <text evidence="1">The sequence shown here is derived from an EMBL/GenBank/DDBJ whole genome shotgun (WGS) entry which is preliminary data.</text>
</comment>